<dbReference type="EMBL" id="JAATNW010000002">
    <property type="protein sequence ID" value="NMH58946.1"/>
    <property type="molecule type" value="Genomic_DNA"/>
</dbReference>
<organism evidence="2 3">
    <name type="scientific">Alteromonas ponticola</name>
    <dbReference type="NCBI Taxonomy" id="2720613"/>
    <lineage>
        <taxon>Bacteria</taxon>
        <taxon>Pseudomonadati</taxon>
        <taxon>Pseudomonadota</taxon>
        <taxon>Gammaproteobacteria</taxon>
        <taxon>Alteromonadales</taxon>
        <taxon>Alteromonadaceae</taxon>
        <taxon>Alteromonas/Salinimonas group</taxon>
        <taxon>Alteromonas</taxon>
    </lineage>
</organism>
<dbReference type="SMART" id="SM00028">
    <property type="entry name" value="TPR"/>
    <property type="match status" value="2"/>
</dbReference>
<evidence type="ECO:0000313" key="2">
    <source>
        <dbReference type="EMBL" id="NMH58946.1"/>
    </source>
</evidence>
<dbReference type="SUPFAM" id="SSF52540">
    <property type="entry name" value="P-loop containing nucleoside triphosphate hydrolases"/>
    <property type="match status" value="1"/>
</dbReference>
<protein>
    <submittedName>
        <fullName evidence="2">Sulfotransferase</fullName>
    </submittedName>
</protein>
<gene>
    <name evidence="2" type="ORF">HCJ96_02780</name>
</gene>
<keyword evidence="1" id="KW-0808">Transferase</keyword>
<dbReference type="InterPro" id="IPR026634">
    <property type="entry name" value="TPST-like"/>
</dbReference>
<dbReference type="PANTHER" id="PTHR12788">
    <property type="entry name" value="PROTEIN-TYROSINE SULFOTRANSFERASE 2"/>
    <property type="match status" value="1"/>
</dbReference>
<dbReference type="InterPro" id="IPR027417">
    <property type="entry name" value="P-loop_NTPase"/>
</dbReference>
<keyword evidence="3" id="KW-1185">Reference proteome</keyword>
<proteinExistence type="predicted"/>
<dbReference type="SUPFAM" id="SSF48452">
    <property type="entry name" value="TPR-like"/>
    <property type="match status" value="1"/>
</dbReference>
<comment type="caution">
    <text evidence="2">The sequence shown here is derived from an EMBL/GenBank/DDBJ whole genome shotgun (WGS) entry which is preliminary data.</text>
</comment>
<dbReference type="Pfam" id="PF13469">
    <property type="entry name" value="Sulfotransfer_3"/>
    <property type="match status" value="1"/>
</dbReference>
<dbReference type="InterPro" id="IPR019734">
    <property type="entry name" value="TPR_rpt"/>
</dbReference>
<evidence type="ECO:0000256" key="1">
    <source>
        <dbReference type="ARBA" id="ARBA00022679"/>
    </source>
</evidence>
<name>A0ABX1QZ33_9ALTE</name>
<dbReference type="InterPro" id="IPR011990">
    <property type="entry name" value="TPR-like_helical_dom_sf"/>
</dbReference>
<dbReference type="Gene3D" id="1.25.40.10">
    <property type="entry name" value="Tetratricopeptide repeat domain"/>
    <property type="match status" value="1"/>
</dbReference>
<dbReference type="RefSeq" id="WP_169209528.1">
    <property type="nucleotide sequence ID" value="NZ_JAATNW010000002.1"/>
</dbReference>
<sequence length="482" mass="54193">MHPILQNLVSSAKRFDRLAVEQGIEQLFTEQIQLNENWYGVARLAIVVASFRTALRCLNSVPVNSDLKLQLNTVTALITCGALDEAQERLRIIDPRFEGNCRLKHLKGTLCAQMGNKEEAVMLLRQVVENEPEHGESWLTLSAMHSFANDETFASKLREAERVISAKATIDAKASYFSAVGKYYWDKQNYVQALASYSRCAELKKTTASAKDPYVHQAKSLVNDIKAIKRVLEAVPAAPEDTVTRPTPVFIVGLPRSGTTLLEQILAVNTNVKPLGEVNALEMAIKPFLQGRLISNAQDVSHILAEQVSTQVRNEYFRIVSERNGNKPYFTDKSLSNGRYLPLIQKIFPEAEVIWIKRNEIDTAWSIFRTYFSQGLGWSWSPDSIKQMIENEETLIRSWLENSPAELGVISYEEMVSKPEAVLPDLFSRLGLVYDENHLKFHASTHFVDTASVNQVRQSLNDEGIGASANVPEFTNAYQRLA</sequence>
<dbReference type="PANTHER" id="PTHR12788:SF10">
    <property type="entry name" value="PROTEIN-TYROSINE SULFOTRANSFERASE"/>
    <property type="match status" value="1"/>
</dbReference>
<accession>A0ABX1QZ33</accession>
<dbReference type="Pfam" id="PF13181">
    <property type="entry name" value="TPR_8"/>
    <property type="match status" value="1"/>
</dbReference>
<reference evidence="2 3" key="1">
    <citation type="submission" date="2020-03" db="EMBL/GenBank/DDBJ databases">
        <title>Alteromonas ponticola sp. nov., isolated from seawater.</title>
        <authorList>
            <person name="Yoon J.-H."/>
            <person name="Kim Y.-O."/>
        </authorList>
    </citation>
    <scope>NUCLEOTIDE SEQUENCE [LARGE SCALE GENOMIC DNA]</scope>
    <source>
        <strain evidence="2 3">MYP5</strain>
    </source>
</reference>
<dbReference type="Gene3D" id="3.40.50.300">
    <property type="entry name" value="P-loop containing nucleotide triphosphate hydrolases"/>
    <property type="match status" value="1"/>
</dbReference>
<dbReference type="Proteomes" id="UP000709336">
    <property type="component" value="Unassembled WGS sequence"/>
</dbReference>
<evidence type="ECO:0000313" key="3">
    <source>
        <dbReference type="Proteomes" id="UP000709336"/>
    </source>
</evidence>